<dbReference type="AlphaFoldDB" id="A0A7C9MBY0"/>
<reference evidence="2 3" key="1">
    <citation type="submission" date="2019-12" db="EMBL/GenBank/DDBJ databases">
        <authorList>
            <person name="Lee S.D."/>
        </authorList>
    </citation>
    <scope>NUCLEOTIDE SEQUENCE [LARGE SCALE GENOMIC DNA]</scope>
    <source>
        <strain evidence="2 3">GH1-50</strain>
    </source>
</reference>
<name>A0A7C9MBY0_9RHOB</name>
<evidence type="ECO:0000313" key="2">
    <source>
        <dbReference type="EMBL" id="MXQ07151.1"/>
    </source>
</evidence>
<evidence type="ECO:0000313" key="3">
    <source>
        <dbReference type="Proteomes" id="UP000480350"/>
    </source>
</evidence>
<comment type="caution">
    <text evidence="2">The sequence shown here is derived from an EMBL/GenBank/DDBJ whole genome shotgun (WGS) entry which is preliminary data.</text>
</comment>
<reference evidence="2 3" key="2">
    <citation type="submission" date="2020-03" db="EMBL/GenBank/DDBJ databases">
        <title>Kangsaoukella pontilimi gen. nov., sp. nov., a new member of the family Rhodobacteraceae isolated from a tidal mudflat.</title>
        <authorList>
            <person name="Kim I.S."/>
        </authorList>
    </citation>
    <scope>NUCLEOTIDE SEQUENCE [LARGE SCALE GENOMIC DNA]</scope>
    <source>
        <strain evidence="2 3">GH1-50</strain>
    </source>
</reference>
<protein>
    <submittedName>
        <fullName evidence="2">Uncharacterized protein</fullName>
    </submittedName>
</protein>
<dbReference type="EMBL" id="WUPT01000001">
    <property type="protein sequence ID" value="MXQ07151.1"/>
    <property type="molecule type" value="Genomic_DNA"/>
</dbReference>
<feature type="transmembrane region" description="Helical" evidence="1">
    <location>
        <begin position="38"/>
        <end position="57"/>
    </location>
</feature>
<keyword evidence="3" id="KW-1185">Reference proteome</keyword>
<keyword evidence="1" id="KW-0472">Membrane</keyword>
<proteinExistence type="predicted"/>
<organism evidence="2 3">
    <name type="scientific">Kangsaoukella pontilimi</name>
    <dbReference type="NCBI Taxonomy" id="2691042"/>
    <lineage>
        <taxon>Bacteria</taxon>
        <taxon>Pseudomonadati</taxon>
        <taxon>Pseudomonadota</taxon>
        <taxon>Alphaproteobacteria</taxon>
        <taxon>Rhodobacterales</taxon>
        <taxon>Paracoccaceae</taxon>
        <taxon>Kangsaoukella</taxon>
    </lineage>
</organism>
<keyword evidence="1" id="KW-0812">Transmembrane</keyword>
<accession>A0A7C9MBY0</accession>
<gene>
    <name evidence="2" type="ORF">GQ651_04765</name>
</gene>
<sequence>MAAAIAIGSGPVSAGNLATPAIEPEVVMAPETVAAGAATSGGFVVPLIFLVILAAVASGGGDGVVLPEE</sequence>
<evidence type="ECO:0000256" key="1">
    <source>
        <dbReference type="SAM" id="Phobius"/>
    </source>
</evidence>
<keyword evidence="1" id="KW-1133">Transmembrane helix</keyword>
<dbReference type="Proteomes" id="UP000480350">
    <property type="component" value="Unassembled WGS sequence"/>
</dbReference>